<sequence length="143" mass="15966">MEMYLKVLKNWQDFSSRASRKEFWTFVGVNFAIMIALRIVGLGMFGGLYSLVMLVPNIAVSVRRFHDTDKSGWWWLLVLTGIGAIVCLIFALLPSQQYANKYGPVPDDNATDGQTFNTANAQSNAEDAKVEKVAAPENENKES</sequence>
<dbReference type="Proteomes" id="UP000234857">
    <property type="component" value="Unassembled WGS sequence"/>
</dbReference>
<dbReference type="EMBL" id="PKTG01000058">
    <property type="protein sequence ID" value="PLX18583.1"/>
    <property type="molecule type" value="Genomic_DNA"/>
</dbReference>
<dbReference type="Pfam" id="PF05656">
    <property type="entry name" value="DUF805"/>
    <property type="match status" value="1"/>
</dbReference>
<dbReference type="AlphaFoldDB" id="A0A2N5ZIX4"/>
<accession>A0A2N5ZIX4</accession>
<evidence type="ECO:0000313" key="3">
    <source>
        <dbReference type="EMBL" id="PLX18583.1"/>
    </source>
</evidence>
<feature type="transmembrane region" description="Helical" evidence="2">
    <location>
        <begin position="72"/>
        <end position="93"/>
    </location>
</feature>
<dbReference type="GO" id="GO:0005886">
    <property type="term" value="C:plasma membrane"/>
    <property type="evidence" value="ECO:0007669"/>
    <property type="project" value="TreeGrafter"/>
</dbReference>
<dbReference type="PANTHER" id="PTHR34980:SF2">
    <property type="entry name" value="INNER MEMBRANE PROTEIN YHAH-RELATED"/>
    <property type="match status" value="1"/>
</dbReference>
<organism evidence="3 4">
    <name type="scientific">Muiribacterium halophilum</name>
    <dbReference type="NCBI Taxonomy" id="2053465"/>
    <lineage>
        <taxon>Bacteria</taxon>
        <taxon>Candidatus Muiribacteriota</taxon>
        <taxon>Candidatus Muiribacteriia</taxon>
        <taxon>Candidatus Muiribacteriales</taxon>
        <taxon>Candidatus Muiribacteriaceae</taxon>
        <taxon>Candidatus Muiribacterium</taxon>
    </lineage>
</organism>
<name>A0A2N5ZIX4_MUIH1</name>
<keyword evidence="2" id="KW-1133">Transmembrane helix</keyword>
<proteinExistence type="predicted"/>
<evidence type="ECO:0000256" key="1">
    <source>
        <dbReference type="SAM" id="MobiDB-lite"/>
    </source>
</evidence>
<feature type="region of interest" description="Disordered" evidence="1">
    <location>
        <begin position="104"/>
        <end position="143"/>
    </location>
</feature>
<comment type="caution">
    <text evidence="3">The sequence shown here is derived from an EMBL/GenBank/DDBJ whole genome shotgun (WGS) entry which is preliminary data.</text>
</comment>
<evidence type="ECO:0000256" key="2">
    <source>
        <dbReference type="SAM" id="Phobius"/>
    </source>
</evidence>
<evidence type="ECO:0000313" key="4">
    <source>
        <dbReference type="Proteomes" id="UP000234857"/>
    </source>
</evidence>
<keyword evidence="2" id="KW-0472">Membrane</keyword>
<feature type="compositionally biased region" description="Basic and acidic residues" evidence="1">
    <location>
        <begin position="126"/>
        <end position="143"/>
    </location>
</feature>
<feature type="transmembrane region" description="Helical" evidence="2">
    <location>
        <begin position="23"/>
        <end position="52"/>
    </location>
</feature>
<dbReference type="PANTHER" id="PTHR34980">
    <property type="entry name" value="INNER MEMBRANE PROTEIN-RELATED-RELATED"/>
    <property type="match status" value="1"/>
</dbReference>
<keyword evidence="2" id="KW-0812">Transmembrane</keyword>
<reference evidence="3 4" key="1">
    <citation type="submission" date="2017-11" db="EMBL/GenBank/DDBJ databases">
        <title>Genome-resolved metagenomics identifies genetic mobility, metabolic interactions, and unexpected diversity in perchlorate-reducing communities.</title>
        <authorList>
            <person name="Barnum T.P."/>
            <person name="Figueroa I.A."/>
            <person name="Carlstrom C.I."/>
            <person name="Lucas L.N."/>
            <person name="Engelbrektson A.L."/>
            <person name="Coates J.D."/>
        </authorList>
    </citation>
    <scope>NUCLEOTIDE SEQUENCE [LARGE SCALE GENOMIC DNA]</scope>
    <source>
        <strain evidence="3">BM706</strain>
    </source>
</reference>
<dbReference type="InterPro" id="IPR008523">
    <property type="entry name" value="DUF805"/>
</dbReference>
<gene>
    <name evidence="3" type="ORF">C0601_04270</name>
</gene>
<feature type="compositionally biased region" description="Polar residues" evidence="1">
    <location>
        <begin position="111"/>
        <end position="125"/>
    </location>
</feature>
<protein>
    <submittedName>
        <fullName evidence="3">DUF805 domain-containing protein</fullName>
    </submittedName>
</protein>